<dbReference type="EMBL" id="VILF01000006">
    <property type="protein sequence ID" value="MTJ45569.1"/>
    <property type="molecule type" value="Genomic_DNA"/>
</dbReference>
<gene>
    <name evidence="1" type="ORF">FJR39_21560</name>
</gene>
<reference evidence="2" key="1">
    <citation type="journal article" date="2020" name="Toxins">
        <title>Phylogenomic Analysis of Secondary Metabolism in the Toxic Cyanobacterial Genera Anabaena, Dolichospermum and Aphanizomenon.</title>
        <authorList>
            <person name="Oesterholm J."/>
            <person name="Popin R.V."/>
            <person name="Fewer D.P."/>
            <person name="Sivonen K."/>
        </authorList>
    </citation>
    <scope>NUCLEOTIDE SEQUENCE [LARGE SCALE GENOMIC DNA]</scope>
    <source>
        <strain evidence="2">UHCC 0037</strain>
    </source>
</reference>
<accession>A0ACC7SB27</accession>
<protein>
    <submittedName>
        <fullName evidence="1">Uncharacterized protein</fullName>
    </submittedName>
</protein>
<evidence type="ECO:0000313" key="2">
    <source>
        <dbReference type="Proteomes" id="UP001517388"/>
    </source>
</evidence>
<keyword evidence="2" id="KW-1185">Reference proteome</keyword>
<comment type="caution">
    <text evidence="1">The sequence shown here is derived from an EMBL/GenBank/DDBJ whole genome shotgun (WGS) entry which is preliminary data.</text>
</comment>
<proteinExistence type="predicted"/>
<sequence>MISATKLIQDLANFTGSEQYYLHWSKVLKYTTGVKYLAEKAQAYWLIDAIASHQTKRLLSNENLRYFQLWLLTVTNTENQLPQKYGFINPNPNHKAVLTCWEDTPVERVKPVIRQDIEFTDFPLTEMKLYVENSILLLPSEH</sequence>
<organism evidence="1 2">
    <name type="scientific">Dolichospermum flos-aquae UHCC 0037</name>
    <dbReference type="NCBI Taxonomy" id="2590026"/>
    <lineage>
        <taxon>Bacteria</taxon>
        <taxon>Bacillati</taxon>
        <taxon>Cyanobacteriota</taxon>
        <taxon>Cyanophyceae</taxon>
        <taxon>Nostocales</taxon>
        <taxon>Aphanizomenonaceae</taxon>
        <taxon>Dolichospermum</taxon>
    </lineage>
</organism>
<name>A0ACC7SB27_DOLFA</name>
<dbReference type="Proteomes" id="UP001517388">
    <property type="component" value="Unassembled WGS sequence"/>
</dbReference>
<evidence type="ECO:0000313" key="1">
    <source>
        <dbReference type="EMBL" id="MTJ45569.1"/>
    </source>
</evidence>